<dbReference type="Proteomes" id="UP000824469">
    <property type="component" value="Unassembled WGS sequence"/>
</dbReference>
<feature type="compositionally biased region" description="Basic and acidic residues" evidence="1">
    <location>
        <begin position="208"/>
        <end position="218"/>
    </location>
</feature>
<protein>
    <submittedName>
        <fullName evidence="2">Uncharacterized protein</fullName>
    </submittedName>
</protein>
<accession>A0AA38FJX5</accession>
<evidence type="ECO:0000256" key="1">
    <source>
        <dbReference type="SAM" id="MobiDB-lite"/>
    </source>
</evidence>
<name>A0AA38FJX5_TAXCH</name>
<dbReference type="EMBL" id="JAHRHJ020000008">
    <property type="protein sequence ID" value="KAH9305394.1"/>
    <property type="molecule type" value="Genomic_DNA"/>
</dbReference>
<organism evidence="2 3">
    <name type="scientific">Taxus chinensis</name>
    <name type="common">Chinese yew</name>
    <name type="synonym">Taxus wallichiana var. chinensis</name>
    <dbReference type="NCBI Taxonomy" id="29808"/>
    <lineage>
        <taxon>Eukaryota</taxon>
        <taxon>Viridiplantae</taxon>
        <taxon>Streptophyta</taxon>
        <taxon>Embryophyta</taxon>
        <taxon>Tracheophyta</taxon>
        <taxon>Spermatophyta</taxon>
        <taxon>Pinopsida</taxon>
        <taxon>Pinidae</taxon>
        <taxon>Conifers II</taxon>
        <taxon>Cupressales</taxon>
        <taxon>Taxaceae</taxon>
        <taxon>Taxus</taxon>
    </lineage>
</organism>
<feature type="region of interest" description="Disordered" evidence="1">
    <location>
        <begin position="194"/>
        <end position="218"/>
    </location>
</feature>
<reference evidence="2 3" key="1">
    <citation type="journal article" date="2021" name="Nat. Plants">
        <title>The Taxus genome provides insights into paclitaxel biosynthesis.</title>
        <authorList>
            <person name="Xiong X."/>
            <person name="Gou J."/>
            <person name="Liao Q."/>
            <person name="Li Y."/>
            <person name="Zhou Q."/>
            <person name="Bi G."/>
            <person name="Li C."/>
            <person name="Du R."/>
            <person name="Wang X."/>
            <person name="Sun T."/>
            <person name="Guo L."/>
            <person name="Liang H."/>
            <person name="Lu P."/>
            <person name="Wu Y."/>
            <person name="Zhang Z."/>
            <person name="Ro D.K."/>
            <person name="Shang Y."/>
            <person name="Huang S."/>
            <person name="Yan J."/>
        </authorList>
    </citation>
    <scope>NUCLEOTIDE SEQUENCE [LARGE SCALE GENOMIC DNA]</scope>
    <source>
        <strain evidence="2">Ta-2019</strain>
    </source>
</reference>
<gene>
    <name evidence="2" type="ORF">KI387_009798</name>
</gene>
<sequence>MAFLNSNNLKVQIHSVSTTIPKLTDNSSLERNGSHHGKEGFLENGVYIENLKKSLESKNGDEEGGQRKVETNGGDLGRVEHMQLWNKGMEVLEASKEYAADFGRSLFHMKERLMEKLAAVPIPADALDNARQSVESIIKDMTHAAQGLTKDAVHRIKSRLVEILPSLSPTQTEKIVDDAETEVLDLSQGVATGDALRDKGKTSLPESGKQDIRNEEASPSKSWFIAPASSFSINMGRLKMPFSPRSRM</sequence>
<comment type="caution">
    <text evidence="2">The sequence shown here is derived from an EMBL/GenBank/DDBJ whole genome shotgun (WGS) entry which is preliminary data.</text>
</comment>
<dbReference type="AlphaFoldDB" id="A0AA38FJX5"/>
<evidence type="ECO:0000313" key="2">
    <source>
        <dbReference type="EMBL" id="KAH9305394.1"/>
    </source>
</evidence>
<proteinExistence type="predicted"/>
<evidence type="ECO:0000313" key="3">
    <source>
        <dbReference type="Proteomes" id="UP000824469"/>
    </source>
</evidence>
<keyword evidence="3" id="KW-1185">Reference proteome</keyword>